<evidence type="ECO:0000256" key="2">
    <source>
        <dbReference type="ARBA" id="ARBA00004488"/>
    </source>
</evidence>
<feature type="transmembrane region" description="Helical" evidence="19">
    <location>
        <begin position="1412"/>
        <end position="1438"/>
    </location>
</feature>
<dbReference type="OrthoDB" id="443634at2759"/>
<evidence type="ECO:0000256" key="12">
    <source>
        <dbReference type="ARBA" id="ARBA00023136"/>
    </source>
</evidence>
<reference evidence="22" key="2">
    <citation type="journal article" date="2023" name="IMA Fungus">
        <title>Comparative genomic study of the Penicillium genus elucidates a diverse pangenome and 15 lateral gene transfer events.</title>
        <authorList>
            <person name="Petersen C."/>
            <person name="Sorensen T."/>
            <person name="Nielsen M.R."/>
            <person name="Sondergaard T.E."/>
            <person name="Sorensen J.L."/>
            <person name="Fitzpatrick D.A."/>
            <person name="Frisvad J.C."/>
            <person name="Nielsen K.L."/>
        </authorList>
    </citation>
    <scope>NUCLEOTIDE SEQUENCE</scope>
    <source>
        <strain evidence="22">IBT 34128</strain>
    </source>
</reference>
<dbReference type="Gene3D" id="3.30.60.270">
    <property type="match status" value="2"/>
</dbReference>
<feature type="transmembrane region" description="Helical" evidence="19">
    <location>
        <begin position="1362"/>
        <end position="1383"/>
    </location>
</feature>
<keyword evidence="8" id="KW-0677">Repeat</keyword>
<comment type="subcellular location">
    <subcellularLocation>
        <location evidence="1">Golgi apparatus</location>
        <location evidence="1">trans-Golgi network membrane</location>
        <topology evidence="1">Multi-pass membrane protein</topology>
    </subcellularLocation>
    <subcellularLocation>
        <location evidence="2">Prevacuolar compartment membrane</location>
        <topology evidence="2">Multi-pass membrane protein</topology>
    </subcellularLocation>
</comment>
<feature type="domain" description="VPS10" evidence="21">
    <location>
        <begin position="714"/>
        <end position="1351"/>
    </location>
</feature>
<evidence type="ECO:0000256" key="18">
    <source>
        <dbReference type="ARBA" id="ARBA00031902"/>
    </source>
</evidence>
<evidence type="ECO:0000256" key="14">
    <source>
        <dbReference type="ARBA" id="ARBA00023180"/>
    </source>
</evidence>
<dbReference type="PANTHER" id="PTHR12106">
    <property type="entry name" value="SORTILIN RELATED"/>
    <property type="match status" value="1"/>
</dbReference>
<dbReference type="GO" id="GO:0006896">
    <property type="term" value="P:Golgi to vacuole transport"/>
    <property type="evidence" value="ECO:0007669"/>
    <property type="project" value="TreeGrafter"/>
</dbReference>
<evidence type="ECO:0000256" key="10">
    <source>
        <dbReference type="ARBA" id="ARBA00022989"/>
    </source>
</evidence>
<name>A0A9W9JYH9_9EURO</name>
<evidence type="ECO:0000259" key="21">
    <source>
        <dbReference type="SMART" id="SM00602"/>
    </source>
</evidence>
<keyword evidence="23" id="KW-1185">Reference proteome</keyword>
<keyword evidence="13" id="KW-0675">Receptor</keyword>
<keyword evidence="11" id="KW-0333">Golgi apparatus</keyword>
<dbReference type="InterPro" id="IPR031778">
    <property type="entry name" value="Sortilin_N"/>
</dbReference>
<proteinExistence type="inferred from homology"/>
<accession>A0A9W9JYH9</accession>
<evidence type="ECO:0000313" key="22">
    <source>
        <dbReference type="EMBL" id="KAJ5086278.1"/>
    </source>
</evidence>
<evidence type="ECO:0000256" key="19">
    <source>
        <dbReference type="SAM" id="Phobius"/>
    </source>
</evidence>
<keyword evidence="6 19" id="KW-0812">Transmembrane</keyword>
<keyword evidence="9" id="KW-0653">Protein transport</keyword>
<keyword evidence="7 20" id="KW-0732">Signal</keyword>
<dbReference type="InterPro" id="IPR006581">
    <property type="entry name" value="VPS10"/>
</dbReference>
<sequence length="1490" mass="167759">MIARRLLLGVGLLLVGILQPTTADKVEVTPTLFDSPPYDLFYFEGTNTILFRDEVTLSARVSFDGGKKWEIVKGKDGSMEGAVNWIWQHPHDNHRAYALGQSGKHWITTDQAKTWRPFQVDALPMETMRTRYPLSFNGWDPRKVIFLGLDCNVLGCMPKSYYTTDDFETVIPLREFFFQCIWAASTPEFAEDVDAPKTIGDRILCVVPGLKADRSERLVYSDNFFRDDHDGTEVKLDRGRPLSGSAIWLRSVKKHLVSSLQSRGTKEEALYISDDATVWHRAEFGRRIEQDTYTLLESTNYSIQVDVQTDKRMGMLFASNSNGTYFSCNIEHTNRHPLGLVDFEKVADIQGIVIVNTVKNWEAVAQSDSEKKILVSSISFDDGRKFQPLKAGNDQLHLHSITTYASLHELSNLRRVFSSPAPGLVMGVGNTGDHLKKYTEGDLYISDDAGRTWQRARKGPHRFEFGDQGGIIVAVPDNDQTDEIYFSTNHGKDWNPVKLHHKIKPAYVTTTPDSTSLRFLLAGISNDKQMKFVINSIDFNGLHERKCGKDDLEQWTARLDENGKPDCLMGHRQSYWRRKANADCFIKKEFEITGPTFEPCKCTSEDFECDYNFVHSEDEKNCVPARPLLPPPGKCKETSDKFTGPSGWRLIPGNACIRDGGANLDGEIERSCGNLTGAPIADGQPRAGPPQYITGKETKYFYLERQASSSGRDETIFLLNDRLELHITRDHGRNWKRPAPLKDEKIMEMIPNPYYTDSAFFLTTSNKVYYTFDRGDSFYHFKAPHPRTKERLPALAFHEKNQDLLIWTGDPDCDGQTCSPEAYLSKSRGEQWEPMLRGVGECVFASHPGRNNSDQLVLCEQYEGEDKRKNRQLVSSDDWFSTPSTVIHPNIAHFTKRNEFIIVATYSSEEHKFLNASTSVDGRVFADAHFPFNVDVPQYTVLLSNGHALFLHVEVNAAEGHSFGTLVKSNSNGTYFVSSLEGLNVNDRGFADFEKMEGLEGVLVANAVVNMDDVQKKATTKKLRTLITHNDGGQWDLVPPPALDVEGKEFDCSVTKGKGTEKCALHLHGYTERRDVRDTFYSGSAIGMMIALGNVGDRLTSKDEADTFITKDGGITWKHAKKGRYMWEYGDAGSVIVLVKDLQATKVVHYTLDDGDTWKEFQFSDVDMLIDDISTVPSDTSKSFLLWGTEVKTTPQNKRVTISLDFSSVWDRQCSLDEKVNENDDYFLWTPKHPQQKDNCLFGHIEQYHRKKPEATCWNNWREPHIHSIGGNCTCTRADFECDYNYEIQSDGSCGLVPGLPKPDHKVQCTANPDLVGYWEPTGYRRIPQSTCLGGLQMDQEVSHPCPNKEEEYQKKHGISSVGLFFAIVIPIAAATAAGYYVYTRWDGKFGQIRLGESTAPSTSRLSRDSPLVAVPVAVIAGVVAVAQALPLLAMSLWRSASGYVRARSRSYQQPYSTRGSFAARRGDYTHVVDDEDELLGADDLDDDEI</sequence>
<evidence type="ECO:0000256" key="9">
    <source>
        <dbReference type="ARBA" id="ARBA00022927"/>
    </source>
</evidence>
<dbReference type="InterPro" id="IPR031777">
    <property type="entry name" value="Sortilin_C"/>
</dbReference>
<keyword evidence="5" id="KW-0813">Transport</keyword>
<evidence type="ECO:0000256" key="7">
    <source>
        <dbReference type="ARBA" id="ARBA00022729"/>
    </source>
</evidence>
<dbReference type="SMART" id="SM00602">
    <property type="entry name" value="VPS10"/>
    <property type="match status" value="2"/>
</dbReference>
<evidence type="ECO:0000256" key="4">
    <source>
        <dbReference type="ARBA" id="ARBA00015369"/>
    </source>
</evidence>
<dbReference type="GO" id="GO:0006895">
    <property type="term" value="P:Golgi to endosome transport"/>
    <property type="evidence" value="ECO:0007669"/>
    <property type="project" value="TreeGrafter"/>
</dbReference>
<evidence type="ECO:0000256" key="5">
    <source>
        <dbReference type="ARBA" id="ARBA00022448"/>
    </source>
</evidence>
<comment type="similarity">
    <text evidence="3">Belongs to the VPS10-related sortilin family.</text>
</comment>
<dbReference type="PANTHER" id="PTHR12106:SF27">
    <property type="entry name" value="SORTILIN-RELATED RECEPTOR"/>
    <property type="match status" value="1"/>
</dbReference>
<dbReference type="Pfam" id="PF15902">
    <property type="entry name" value="Sortilin-Vps10"/>
    <property type="match status" value="2"/>
</dbReference>
<evidence type="ECO:0000256" key="15">
    <source>
        <dbReference type="ARBA" id="ARBA00025569"/>
    </source>
</evidence>
<dbReference type="Gene3D" id="2.130.10.10">
    <property type="entry name" value="YVTN repeat-like/Quinoprotein amine dehydrogenase"/>
    <property type="match status" value="2"/>
</dbReference>
<feature type="domain" description="VPS10" evidence="21">
    <location>
        <begin position="48"/>
        <end position="677"/>
    </location>
</feature>
<dbReference type="InterPro" id="IPR050310">
    <property type="entry name" value="VPS10-sortilin"/>
</dbReference>
<organism evidence="22 23">
    <name type="scientific">Penicillium alfredii</name>
    <dbReference type="NCBI Taxonomy" id="1506179"/>
    <lineage>
        <taxon>Eukaryota</taxon>
        <taxon>Fungi</taxon>
        <taxon>Dikarya</taxon>
        <taxon>Ascomycota</taxon>
        <taxon>Pezizomycotina</taxon>
        <taxon>Eurotiomycetes</taxon>
        <taxon>Eurotiomycetidae</taxon>
        <taxon>Eurotiales</taxon>
        <taxon>Aspergillaceae</taxon>
        <taxon>Penicillium</taxon>
    </lineage>
</organism>
<evidence type="ECO:0000256" key="17">
    <source>
        <dbReference type="ARBA" id="ARBA00031354"/>
    </source>
</evidence>
<feature type="chain" id="PRO_5040965957" description="Vacuolar protein sorting/targeting protein 10" evidence="20">
    <location>
        <begin position="24"/>
        <end position="1490"/>
    </location>
</feature>
<evidence type="ECO:0000256" key="3">
    <source>
        <dbReference type="ARBA" id="ARBA00008251"/>
    </source>
</evidence>
<dbReference type="InterPro" id="IPR015943">
    <property type="entry name" value="WD40/YVTN_repeat-like_dom_sf"/>
</dbReference>
<dbReference type="Pfam" id="PF15901">
    <property type="entry name" value="Sortilin_C"/>
    <property type="match status" value="2"/>
</dbReference>
<keyword evidence="14" id="KW-0325">Glycoprotein</keyword>
<dbReference type="FunFam" id="3.30.60.270:FF:000005">
    <property type="entry name" value="Sortilin"/>
    <property type="match status" value="2"/>
</dbReference>
<evidence type="ECO:0000256" key="1">
    <source>
        <dbReference type="ARBA" id="ARBA00004166"/>
    </source>
</evidence>
<dbReference type="SUPFAM" id="SSF110296">
    <property type="entry name" value="Oligoxyloglucan reducing end-specific cellobiohydrolase"/>
    <property type="match status" value="2"/>
</dbReference>
<reference evidence="22" key="1">
    <citation type="submission" date="2022-11" db="EMBL/GenBank/DDBJ databases">
        <authorList>
            <person name="Petersen C."/>
        </authorList>
    </citation>
    <scope>NUCLEOTIDE SEQUENCE</scope>
    <source>
        <strain evidence="22">IBT 34128</strain>
    </source>
</reference>
<dbReference type="Proteomes" id="UP001141434">
    <property type="component" value="Unassembled WGS sequence"/>
</dbReference>
<evidence type="ECO:0000256" key="16">
    <source>
        <dbReference type="ARBA" id="ARBA00031250"/>
    </source>
</evidence>
<evidence type="ECO:0000256" key="20">
    <source>
        <dbReference type="SAM" id="SignalP"/>
    </source>
</evidence>
<dbReference type="GO" id="GO:0016020">
    <property type="term" value="C:membrane"/>
    <property type="evidence" value="ECO:0007669"/>
    <property type="project" value="InterPro"/>
</dbReference>
<dbReference type="GeneID" id="81397279"/>
<comment type="function">
    <text evidence="15">Functions as a sorting receptor in the Golgi compartment required for the intracellular sorting and delivery of soluble vacuolar proteins, like carboxypeptidase Y (CPY) and proteinase A. Executes multiple rounds of sorting by cycling between the late Golgi and a prevacuolar endosome-like compartment.</text>
</comment>
<feature type="signal peptide" evidence="20">
    <location>
        <begin position="1"/>
        <end position="23"/>
    </location>
</feature>
<evidence type="ECO:0000256" key="8">
    <source>
        <dbReference type="ARBA" id="ARBA00022737"/>
    </source>
</evidence>
<dbReference type="GO" id="GO:0006623">
    <property type="term" value="P:protein targeting to vacuole"/>
    <property type="evidence" value="ECO:0007669"/>
    <property type="project" value="TreeGrafter"/>
</dbReference>
<evidence type="ECO:0000256" key="6">
    <source>
        <dbReference type="ARBA" id="ARBA00022692"/>
    </source>
</evidence>
<keyword evidence="12 19" id="KW-0472">Membrane</keyword>
<gene>
    <name evidence="22" type="ORF">NUU61_007585</name>
</gene>
<dbReference type="EMBL" id="JAPMSZ010000010">
    <property type="protein sequence ID" value="KAJ5086278.1"/>
    <property type="molecule type" value="Genomic_DNA"/>
</dbReference>
<keyword evidence="10 19" id="KW-1133">Transmembrane helix</keyword>
<dbReference type="GO" id="GO:0005794">
    <property type="term" value="C:Golgi apparatus"/>
    <property type="evidence" value="ECO:0007669"/>
    <property type="project" value="UniProtKB-SubCell"/>
</dbReference>
<dbReference type="RefSeq" id="XP_056508403.1">
    <property type="nucleotide sequence ID" value="XM_056658110.1"/>
</dbReference>
<comment type="caution">
    <text evidence="22">The sequence shown here is derived from an EMBL/GenBank/DDBJ whole genome shotgun (WGS) entry which is preliminary data.</text>
</comment>
<dbReference type="GO" id="GO:0005829">
    <property type="term" value="C:cytosol"/>
    <property type="evidence" value="ECO:0007669"/>
    <property type="project" value="GOC"/>
</dbReference>
<evidence type="ECO:0000256" key="13">
    <source>
        <dbReference type="ARBA" id="ARBA00023170"/>
    </source>
</evidence>
<evidence type="ECO:0000313" key="23">
    <source>
        <dbReference type="Proteomes" id="UP001141434"/>
    </source>
</evidence>
<protein>
    <recommendedName>
        <fullName evidence="4">Vacuolar protein sorting/targeting protein 10</fullName>
    </recommendedName>
    <alternativeName>
        <fullName evidence="17">Carboxypeptidase Y receptor</fullName>
    </alternativeName>
    <alternativeName>
        <fullName evidence="16 18">Sortilin VPS10</fullName>
    </alternativeName>
</protein>
<evidence type="ECO:0000256" key="11">
    <source>
        <dbReference type="ARBA" id="ARBA00023034"/>
    </source>
</evidence>
<dbReference type="Gene3D" id="2.10.70.80">
    <property type="match status" value="2"/>
</dbReference>